<dbReference type="RefSeq" id="WP_345495472.1">
    <property type="nucleotide sequence ID" value="NZ_BAABJM010000002.1"/>
</dbReference>
<keyword evidence="4" id="KW-0540">Nuclease</keyword>
<organism evidence="4 5">
    <name type="scientific">Nocardia callitridis</name>
    <dbReference type="NCBI Taxonomy" id="648753"/>
    <lineage>
        <taxon>Bacteria</taxon>
        <taxon>Bacillati</taxon>
        <taxon>Actinomycetota</taxon>
        <taxon>Actinomycetes</taxon>
        <taxon>Mycobacteriales</taxon>
        <taxon>Nocardiaceae</taxon>
        <taxon>Nocardia</taxon>
    </lineage>
</organism>
<dbReference type="InterPro" id="IPR002711">
    <property type="entry name" value="HNH"/>
</dbReference>
<comment type="similarity">
    <text evidence="1">Belongs to the Rv1128c/1148c/1588c/1702c/1945/3466 family.</text>
</comment>
<dbReference type="Pfam" id="PF01844">
    <property type="entry name" value="HNH"/>
    <property type="match status" value="1"/>
</dbReference>
<feature type="compositionally biased region" description="Low complexity" evidence="2">
    <location>
        <begin position="479"/>
        <end position="488"/>
    </location>
</feature>
<keyword evidence="5" id="KW-1185">Reference proteome</keyword>
<evidence type="ECO:0000313" key="4">
    <source>
        <dbReference type="EMBL" id="GAA5052494.1"/>
    </source>
</evidence>
<protein>
    <submittedName>
        <fullName evidence="4">HNH endonuclease signature motif containing protein</fullName>
    </submittedName>
</protein>
<dbReference type="EMBL" id="BAABJM010000002">
    <property type="protein sequence ID" value="GAA5052494.1"/>
    <property type="molecule type" value="Genomic_DNA"/>
</dbReference>
<name>A0ABP9KAU1_9NOCA</name>
<dbReference type="InterPro" id="IPR003615">
    <property type="entry name" value="HNH_nuc"/>
</dbReference>
<keyword evidence="4" id="KW-0378">Hydrolase</keyword>
<comment type="caution">
    <text evidence="4">The sequence shown here is derived from an EMBL/GenBank/DDBJ whole genome shotgun (WGS) entry which is preliminary data.</text>
</comment>
<accession>A0ABP9KAU1</accession>
<proteinExistence type="inferred from homology"/>
<dbReference type="GO" id="GO:0004519">
    <property type="term" value="F:endonuclease activity"/>
    <property type="evidence" value="ECO:0007669"/>
    <property type="project" value="UniProtKB-KW"/>
</dbReference>
<feature type="domain" description="HNH nuclease" evidence="3">
    <location>
        <begin position="361"/>
        <end position="413"/>
    </location>
</feature>
<reference evidence="5" key="1">
    <citation type="journal article" date="2019" name="Int. J. Syst. Evol. Microbiol.">
        <title>The Global Catalogue of Microorganisms (GCM) 10K type strain sequencing project: providing services to taxonomists for standard genome sequencing and annotation.</title>
        <authorList>
            <consortium name="The Broad Institute Genomics Platform"/>
            <consortium name="The Broad Institute Genome Sequencing Center for Infectious Disease"/>
            <person name="Wu L."/>
            <person name="Ma J."/>
        </authorList>
    </citation>
    <scope>NUCLEOTIDE SEQUENCE [LARGE SCALE GENOMIC DNA]</scope>
    <source>
        <strain evidence="5">JCM 18298</strain>
    </source>
</reference>
<dbReference type="CDD" id="cd00085">
    <property type="entry name" value="HNHc"/>
    <property type="match status" value="1"/>
</dbReference>
<evidence type="ECO:0000259" key="3">
    <source>
        <dbReference type="SMART" id="SM00507"/>
    </source>
</evidence>
<evidence type="ECO:0000256" key="2">
    <source>
        <dbReference type="SAM" id="MobiDB-lite"/>
    </source>
</evidence>
<dbReference type="InterPro" id="IPR003870">
    <property type="entry name" value="DUF222"/>
</dbReference>
<keyword evidence="4" id="KW-0255">Endonuclease</keyword>
<dbReference type="Proteomes" id="UP001500603">
    <property type="component" value="Unassembled WGS sequence"/>
</dbReference>
<sequence length="494" mass="53552">MGEQFSAPHRAGLGLLDAVTELSDRDCTGLSDEQVLDQLREIETVTRMLASVSVATLVEVSDRGMPVRAGVRALKKFVMQVLRLSHAEAGARVHAAMSLGSWHNFDGSVREPELPHTAQALRQGEISTDHARRIVKVMNRVPALTPSTDVQAAEEILADFARHGSPDDIQQVGEKILAHLDPDGTLTDEVDRQRMRGIIIGAQRADGMSPISGEITPTLRALLDPLVAKYARPGMCNPEDPNSPSLHIDTAPVDRDVLVAAADRDRRSAAQRTHDALLAILHPDNTGGWGTHRGVPVSTILTMDVTEVEKAAGVATTATGGTVPMCEALELAQKSQPFLVVFDHAGVPLHFGATKRLATREQRMALIAAVRGCSRPGCDAPASLCAVHHVRDAAKGGPTDISNETLACDACHALIHDGPGGWKTIIMDKHSEYPGRTGWIPPVHIDPTRTPRINHRHRASELLAAALTRIHHHREQQRQQHNQWLQQHHPPPAA</sequence>
<evidence type="ECO:0000313" key="5">
    <source>
        <dbReference type="Proteomes" id="UP001500603"/>
    </source>
</evidence>
<gene>
    <name evidence="4" type="ORF">GCM10023318_25200</name>
</gene>
<dbReference type="Pfam" id="PF02720">
    <property type="entry name" value="DUF222"/>
    <property type="match status" value="1"/>
</dbReference>
<evidence type="ECO:0000256" key="1">
    <source>
        <dbReference type="ARBA" id="ARBA00023450"/>
    </source>
</evidence>
<dbReference type="SMART" id="SM00507">
    <property type="entry name" value="HNHc"/>
    <property type="match status" value="1"/>
</dbReference>
<feature type="region of interest" description="Disordered" evidence="2">
    <location>
        <begin position="471"/>
        <end position="494"/>
    </location>
</feature>